<keyword evidence="8" id="KW-1185">Reference proteome</keyword>
<keyword evidence="5" id="KW-0813">Transport</keyword>
<comment type="caution">
    <text evidence="7">The sequence shown here is derived from an EMBL/GenBank/DDBJ whole genome shotgun (WGS) entry which is preliminary data.</text>
</comment>
<keyword evidence="3 5" id="KW-1133">Transmembrane helix</keyword>
<evidence type="ECO:0000256" key="1">
    <source>
        <dbReference type="ARBA" id="ARBA00004141"/>
    </source>
</evidence>
<comment type="similarity">
    <text evidence="5">Belongs to the copper transporter (Ctr) (TC 1.A.56) family. SLC31A subfamily.</text>
</comment>
<dbReference type="EMBL" id="JAEVFJ010000030">
    <property type="protein sequence ID" value="KAH8093106.1"/>
    <property type="molecule type" value="Genomic_DNA"/>
</dbReference>
<protein>
    <recommendedName>
        <fullName evidence="5">Copper transport protein</fullName>
    </recommendedName>
</protein>
<dbReference type="PANTHER" id="PTHR12483">
    <property type="entry name" value="SOLUTE CARRIER FAMILY 31 COPPER TRANSPORTERS"/>
    <property type="match status" value="1"/>
</dbReference>
<evidence type="ECO:0000313" key="7">
    <source>
        <dbReference type="EMBL" id="KAH8093106.1"/>
    </source>
</evidence>
<organism evidence="7 8">
    <name type="scientific">Cristinia sonorae</name>
    <dbReference type="NCBI Taxonomy" id="1940300"/>
    <lineage>
        <taxon>Eukaryota</taxon>
        <taxon>Fungi</taxon>
        <taxon>Dikarya</taxon>
        <taxon>Basidiomycota</taxon>
        <taxon>Agaricomycotina</taxon>
        <taxon>Agaricomycetes</taxon>
        <taxon>Agaricomycetidae</taxon>
        <taxon>Agaricales</taxon>
        <taxon>Pleurotineae</taxon>
        <taxon>Stephanosporaceae</taxon>
        <taxon>Cristinia</taxon>
    </lineage>
</organism>
<feature type="transmembrane region" description="Helical" evidence="5">
    <location>
        <begin position="69"/>
        <end position="93"/>
    </location>
</feature>
<feature type="transmembrane region" description="Helical" evidence="5">
    <location>
        <begin position="167"/>
        <end position="190"/>
    </location>
</feature>
<dbReference type="InterPro" id="IPR007274">
    <property type="entry name" value="Cop_transporter"/>
</dbReference>
<dbReference type="Pfam" id="PF04145">
    <property type="entry name" value="Ctr"/>
    <property type="match status" value="1"/>
</dbReference>
<dbReference type="GO" id="GO:0005375">
    <property type="term" value="F:copper ion transmembrane transporter activity"/>
    <property type="evidence" value="ECO:0007669"/>
    <property type="project" value="UniProtKB-UniRule"/>
</dbReference>
<keyword evidence="6" id="KW-0732">Signal</keyword>
<comment type="subcellular location">
    <subcellularLocation>
        <location evidence="1 5">Membrane</location>
        <topology evidence="1 5">Multi-pass membrane protein</topology>
    </subcellularLocation>
</comment>
<evidence type="ECO:0000256" key="2">
    <source>
        <dbReference type="ARBA" id="ARBA00022692"/>
    </source>
</evidence>
<evidence type="ECO:0000313" key="8">
    <source>
        <dbReference type="Proteomes" id="UP000813824"/>
    </source>
</evidence>
<feature type="signal peptide" evidence="6">
    <location>
        <begin position="1"/>
        <end position="24"/>
    </location>
</feature>
<keyword evidence="4 5" id="KW-0472">Membrane</keyword>
<dbReference type="GO" id="GO:0005886">
    <property type="term" value="C:plasma membrane"/>
    <property type="evidence" value="ECO:0007669"/>
    <property type="project" value="TreeGrafter"/>
</dbReference>
<keyword evidence="5" id="KW-0187">Copper transport</keyword>
<keyword evidence="2 5" id="KW-0812">Transmembrane</keyword>
<dbReference type="AlphaFoldDB" id="A0A8K0XM96"/>
<sequence>MSPSSRSSVFTLIAIASALPVAIAHGNGMDMDMDGGMSLSAGQMLTYFHFTTGDNLWFLGWVPKSTGSMIGACIGLFLLAILDRWIAACRAVMEMHWAKRAMILQSDRLNARGLPASASEVEKLRSSAASTSEQFMNALTMRTIPPFVFWHDFTRGVIYLGQSALQFAFMLAVMTFQLGFIFSIVIGLGVGEMLFGRYASHAAHLA</sequence>
<reference evidence="7" key="1">
    <citation type="journal article" date="2021" name="New Phytol.">
        <title>Evolutionary innovations through gain and loss of genes in the ectomycorrhizal Boletales.</title>
        <authorList>
            <person name="Wu G."/>
            <person name="Miyauchi S."/>
            <person name="Morin E."/>
            <person name="Kuo A."/>
            <person name="Drula E."/>
            <person name="Varga T."/>
            <person name="Kohler A."/>
            <person name="Feng B."/>
            <person name="Cao Y."/>
            <person name="Lipzen A."/>
            <person name="Daum C."/>
            <person name="Hundley H."/>
            <person name="Pangilinan J."/>
            <person name="Johnson J."/>
            <person name="Barry K."/>
            <person name="LaButti K."/>
            <person name="Ng V."/>
            <person name="Ahrendt S."/>
            <person name="Min B."/>
            <person name="Choi I.G."/>
            <person name="Park H."/>
            <person name="Plett J.M."/>
            <person name="Magnuson J."/>
            <person name="Spatafora J.W."/>
            <person name="Nagy L.G."/>
            <person name="Henrissat B."/>
            <person name="Grigoriev I.V."/>
            <person name="Yang Z.L."/>
            <person name="Xu J."/>
            <person name="Martin F.M."/>
        </authorList>
    </citation>
    <scope>NUCLEOTIDE SEQUENCE</scope>
    <source>
        <strain evidence="7">KKN 215</strain>
    </source>
</reference>
<dbReference type="OrthoDB" id="73901at2759"/>
<accession>A0A8K0XM96</accession>
<evidence type="ECO:0000256" key="5">
    <source>
        <dbReference type="RuleBase" id="RU367022"/>
    </source>
</evidence>
<keyword evidence="5" id="KW-0406">Ion transport</keyword>
<proteinExistence type="inferred from homology"/>
<keyword evidence="5" id="KW-0186">Copper</keyword>
<name>A0A8K0XM96_9AGAR</name>
<feature type="chain" id="PRO_5035423729" description="Copper transport protein" evidence="6">
    <location>
        <begin position="25"/>
        <end position="206"/>
    </location>
</feature>
<evidence type="ECO:0000256" key="3">
    <source>
        <dbReference type="ARBA" id="ARBA00022989"/>
    </source>
</evidence>
<evidence type="ECO:0000256" key="6">
    <source>
        <dbReference type="SAM" id="SignalP"/>
    </source>
</evidence>
<dbReference type="Proteomes" id="UP000813824">
    <property type="component" value="Unassembled WGS sequence"/>
</dbReference>
<evidence type="ECO:0000256" key="4">
    <source>
        <dbReference type="ARBA" id="ARBA00023136"/>
    </source>
</evidence>
<gene>
    <name evidence="7" type="ORF">BXZ70DRAFT_439940</name>
</gene>
<dbReference type="PANTHER" id="PTHR12483:SF27">
    <property type="entry name" value="COPPER TRANSPORT PROTEIN CTR1"/>
    <property type="match status" value="1"/>
</dbReference>